<sequence>MKILFCYQSIGIHSVPLPLSESLAKLGHKVINCGPGRNQDIKTSQTVDINKILQRLREIDLIFIVESSFLPSNLEKCKIPKAIYLIDSHLHFHIWHKEIAKVFDFIFLAQKKYVKKLKKIGIKNVFYLPCAYDLNTCKNLHIKRIYDFGYVGTFNPLHNPKKSIFFALLKRMFNAKIGQEVYGTKMAKIYNQSKITVNLSNATDLNLRTFESMACGSMLLTDIQDNLLGLFQDRKHLVVYKNYFEVPKLINYYLKNQTERLAIAKKGQKEVLKNHTYNHRAKEILERVEPLLREKRVIKKDVLYSLGRSYFFLYHHQTASSYLKKFILNQKGFSIKRMEAIIFFLIAKYIPPKLFRIFMIFFRITYKILD</sequence>
<accession>A0A1F5HGF1</accession>
<evidence type="ECO:0000313" key="2">
    <source>
        <dbReference type="EMBL" id="OGE03115.1"/>
    </source>
</evidence>
<proteinExistence type="predicted"/>
<name>A0A1F5HGF1_9BACT</name>
<evidence type="ECO:0000259" key="1">
    <source>
        <dbReference type="Pfam" id="PF13524"/>
    </source>
</evidence>
<dbReference type="AlphaFoldDB" id="A0A1F5HGF1"/>
<dbReference type="STRING" id="1797737.A2196_04030"/>
<dbReference type="Gene3D" id="3.40.50.2000">
    <property type="entry name" value="Glycogen Phosphorylase B"/>
    <property type="match status" value="1"/>
</dbReference>
<dbReference type="Proteomes" id="UP000176751">
    <property type="component" value="Unassembled WGS sequence"/>
</dbReference>
<organism evidence="2 3">
    <name type="scientific">Candidatus Curtissbacteria bacterium RIFOXYA1_FULL_41_14</name>
    <dbReference type="NCBI Taxonomy" id="1797737"/>
    <lineage>
        <taxon>Bacteria</taxon>
        <taxon>Candidatus Curtissiibacteriota</taxon>
    </lineage>
</organism>
<dbReference type="SUPFAM" id="SSF53756">
    <property type="entry name" value="UDP-Glycosyltransferase/glycogen phosphorylase"/>
    <property type="match status" value="1"/>
</dbReference>
<dbReference type="EMBL" id="MFCA01000004">
    <property type="protein sequence ID" value="OGE03115.1"/>
    <property type="molecule type" value="Genomic_DNA"/>
</dbReference>
<dbReference type="Pfam" id="PF13524">
    <property type="entry name" value="Glyco_trans_1_2"/>
    <property type="match status" value="1"/>
</dbReference>
<dbReference type="InterPro" id="IPR055259">
    <property type="entry name" value="YkvP/CgeB_Glyco_trans-like"/>
</dbReference>
<protein>
    <recommendedName>
        <fullName evidence="1">Spore protein YkvP/CgeB glycosyl transferase-like domain-containing protein</fullName>
    </recommendedName>
</protein>
<comment type="caution">
    <text evidence="2">The sequence shown here is derived from an EMBL/GenBank/DDBJ whole genome shotgun (WGS) entry which is preliminary data.</text>
</comment>
<reference evidence="2 3" key="1">
    <citation type="journal article" date="2016" name="Nat. Commun.">
        <title>Thousands of microbial genomes shed light on interconnected biogeochemical processes in an aquifer system.</title>
        <authorList>
            <person name="Anantharaman K."/>
            <person name="Brown C.T."/>
            <person name="Hug L.A."/>
            <person name="Sharon I."/>
            <person name="Castelle C.J."/>
            <person name="Probst A.J."/>
            <person name="Thomas B.C."/>
            <person name="Singh A."/>
            <person name="Wilkins M.J."/>
            <person name="Karaoz U."/>
            <person name="Brodie E.L."/>
            <person name="Williams K.H."/>
            <person name="Hubbard S.S."/>
            <person name="Banfield J.F."/>
        </authorList>
    </citation>
    <scope>NUCLEOTIDE SEQUENCE [LARGE SCALE GENOMIC DNA]</scope>
</reference>
<feature type="domain" description="Spore protein YkvP/CgeB glycosyl transferase-like" evidence="1">
    <location>
        <begin position="174"/>
        <end position="286"/>
    </location>
</feature>
<evidence type="ECO:0000313" key="3">
    <source>
        <dbReference type="Proteomes" id="UP000176751"/>
    </source>
</evidence>
<gene>
    <name evidence="2" type="ORF">A2196_04030</name>
</gene>